<name>A0ACB5SAZ9_9PEZI</name>
<evidence type="ECO:0000313" key="2">
    <source>
        <dbReference type="Proteomes" id="UP001165186"/>
    </source>
</evidence>
<accession>A0ACB5SAZ9</accession>
<protein>
    <submittedName>
        <fullName evidence="1">Puromycin resistance protein pur8 protein</fullName>
    </submittedName>
</protein>
<comment type="caution">
    <text evidence="1">The sequence shown here is derived from an EMBL/GenBank/DDBJ whole genome shotgun (WGS) entry which is preliminary data.</text>
</comment>
<organism evidence="1 2">
    <name type="scientific">Neofusicoccum parvum</name>
    <dbReference type="NCBI Taxonomy" id="310453"/>
    <lineage>
        <taxon>Eukaryota</taxon>
        <taxon>Fungi</taxon>
        <taxon>Dikarya</taxon>
        <taxon>Ascomycota</taxon>
        <taxon>Pezizomycotina</taxon>
        <taxon>Dothideomycetes</taxon>
        <taxon>Dothideomycetes incertae sedis</taxon>
        <taxon>Botryosphaeriales</taxon>
        <taxon>Botryosphaeriaceae</taxon>
        <taxon>Neofusicoccum</taxon>
    </lineage>
</organism>
<gene>
    <name evidence="1" type="primary">g349</name>
    <name evidence="1" type="ORF">NpPPO83_00000349</name>
</gene>
<reference evidence="1" key="1">
    <citation type="submission" date="2024-09" db="EMBL/GenBank/DDBJ databases">
        <title>Draft Genome Sequences of Neofusicoccum parvum.</title>
        <authorList>
            <person name="Ashida A."/>
            <person name="Camagna M."/>
            <person name="Tanaka A."/>
            <person name="Takemoto D."/>
        </authorList>
    </citation>
    <scope>NUCLEOTIDE SEQUENCE</scope>
    <source>
        <strain evidence="1">PPO83</strain>
    </source>
</reference>
<sequence length="495" mass="52328">MVSIDIDAESGTSEIEKEESFHIPLVLTLSSANLLNTLTVQSSMIILPSIARDLDIPAARQQWIISSYYIAYGCFLLLWGRLADIYGRRTTFILGSAWVTASTIAVPFAPNEIAFDILRAMQGFGGAANVSSGLGILGGTFGPGKPKDYAFSIYGAGHSLGTILGILLGGVIGQYLSWKWIFWIFGILAGGVAVAGVLVIPSHAAADRIAAARKGGVDWLGGALITTSLLLLTFTLTEAEVDGWERPWIPPVLSASVVIGVLFVCWQVYLELRTTRAPLLKMSIWLNTRFTAAQVVLALFQGSFNNFLLFATYYYQDFLSKSVISTTLYFLPTGIVGLAASFLAAKAMSRIRSDALLTFCTSCLAVSCLLYALPIPPAAPYWRAGFVAMCLAALGSDLLAPVLTLFTALSLPPEDQALGGGICNSIVQIGRVVALVVATAIQTAVVKQGDGGPGGAGLLSSLHAAQYFNFGLALSSAVLVAYAFRGGQKVGTAGK</sequence>
<evidence type="ECO:0000313" key="1">
    <source>
        <dbReference type="EMBL" id="GME33342.1"/>
    </source>
</evidence>
<keyword evidence="2" id="KW-1185">Reference proteome</keyword>
<dbReference type="Proteomes" id="UP001165186">
    <property type="component" value="Unassembled WGS sequence"/>
</dbReference>
<dbReference type="EMBL" id="BSXG01000064">
    <property type="protein sequence ID" value="GME33342.1"/>
    <property type="molecule type" value="Genomic_DNA"/>
</dbReference>
<proteinExistence type="predicted"/>